<keyword evidence="7 9" id="KW-0811">Translocation</keyword>
<dbReference type="AlphaFoldDB" id="G8R860"/>
<keyword evidence="11" id="KW-1185">Reference proteome</keyword>
<proteinExistence type="inferred from homology"/>
<evidence type="ECO:0000313" key="10">
    <source>
        <dbReference type="EMBL" id="AEV32428.1"/>
    </source>
</evidence>
<dbReference type="HOGENOM" id="CLU_086034_1_5_10"/>
<keyword evidence="3 9" id="KW-1003">Cell membrane</keyword>
<keyword evidence="8 9" id="KW-0472">Membrane</keyword>
<dbReference type="STRING" id="926562.Oweho_1432"/>
<evidence type="ECO:0000256" key="6">
    <source>
        <dbReference type="ARBA" id="ARBA00022989"/>
    </source>
</evidence>
<keyword evidence="5 9" id="KW-0653">Protein transport</keyword>
<accession>G8R860</accession>
<evidence type="ECO:0000256" key="7">
    <source>
        <dbReference type="ARBA" id="ARBA00023010"/>
    </source>
</evidence>
<dbReference type="Proteomes" id="UP000005631">
    <property type="component" value="Chromosome"/>
</dbReference>
<dbReference type="PRINTS" id="PR01506">
    <property type="entry name" value="TATBPROTEIN"/>
</dbReference>
<dbReference type="eggNOG" id="COG1826">
    <property type="taxonomic scope" value="Bacteria"/>
</dbReference>
<dbReference type="GO" id="GO:0008320">
    <property type="term" value="F:protein transmembrane transporter activity"/>
    <property type="evidence" value="ECO:0007669"/>
    <property type="project" value="UniProtKB-UniRule"/>
</dbReference>
<evidence type="ECO:0000256" key="9">
    <source>
        <dbReference type="HAMAP-Rule" id="MF_00236"/>
    </source>
</evidence>
<dbReference type="PANTHER" id="PTHR42982">
    <property type="entry name" value="SEC-INDEPENDENT PROTEIN TRANSLOCASE PROTEIN TATA"/>
    <property type="match status" value="1"/>
</dbReference>
<evidence type="ECO:0000256" key="3">
    <source>
        <dbReference type="ARBA" id="ARBA00022475"/>
    </source>
</evidence>
<evidence type="ECO:0000256" key="5">
    <source>
        <dbReference type="ARBA" id="ARBA00022927"/>
    </source>
</evidence>
<name>G8R860_OWEHD</name>
<keyword evidence="4 9" id="KW-0812">Transmembrane</keyword>
<reference evidence="10 11" key="1">
    <citation type="journal article" date="2012" name="Stand. Genomic Sci.">
        <title>Genome sequence of the orange-pigmented seawater bacterium Owenweeksia hongkongensis type strain (UST20020801(T)).</title>
        <authorList>
            <person name="Riedel T."/>
            <person name="Held B."/>
            <person name="Nolan M."/>
            <person name="Lucas S."/>
            <person name="Lapidus A."/>
            <person name="Tice H."/>
            <person name="Del Rio T.G."/>
            <person name="Cheng J.F."/>
            <person name="Han C."/>
            <person name="Tapia R."/>
            <person name="Goodwin L.A."/>
            <person name="Pitluck S."/>
            <person name="Liolios K."/>
            <person name="Mavromatis K."/>
            <person name="Pagani I."/>
            <person name="Ivanova N."/>
            <person name="Mikhailova N."/>
            <person name="Pati A."/>
            <person name="Chen A."/>
            <person name="Palaniappan K."/>
            <person name="Rohde M."/>
            <person name="Tindall B.J."/>
            <person name="Detter J.C."/>
            <person name="Goker M."/>
            <person name="Woyke T."/>
            <person name="Bristow J."/>
            <person name="Eisen J.A."/>
            <person name="Markowitz V."/>
            <person name="Hugenholtz P."/>
            <person name="Klenk H.P."/>
            <person name="Kyrpides N.C."/>
        </authorList>
    </citation>
    <scope>NUCLEOTIDE SEQUENCE</scope>
    <source>
        <strain evidence="11">DSM 17368 / JCM 12287 / NRRL B-23963</strain>
    </source>
</reference>
<evidence type="ECO:0000256" key="8">
    <source>
        <dbReference type="ARBA" id="ARBA00023136"/>
    </source>
</evidence>
<gene>
    <name evidence="9" type="primary">tatA</name>
    <name evidence="10" type="ordered locus">Oweho_1432</name>
</gene>
<feature type="transmembrane region" description="Helical" evidence="9">
    <location>
        <begin position="6"/>
        <end position="28"/>
    </location>
</feature>
<comment type="similarity">
    <text evidence="9">Belongs to the TatA/E family.</text>
</comment>
<evidence type="ECO:0000256" key="1">
    <source>
        <dbReference type="ARBA" id="ARBA00004162"/>
    </source>
</evidence>
<evidence type="ECO:0000256" key="2">
    <source>
        <dbReference type="ARBA" id="ARBA00022448"/>
    </source>
</evidence>
<dbReference type="GO" id="GO:0033281">
    <property type="term" value="C:TAT protein transport complex"/>
    <property type="evidence" value="ECO:0007669"/>
    <property type="project" value="UniProtKB-UniRule"/>
</dbReference>
<comment type="subcellular location">
    <subcellularLocation>
        <location evidence="9">Cell inner membrane</location>
        <topology evidence="9">Single-pass membrane protein</topology>
    </subcellularLocation>
    <subcellularLocation>
        <location evidence="1">Cell membrane</location>
        <topology evidence="1">Single-pass membrane protein</topology>
    </subcellularLocation>
</comment>
<keyword evidence="9" id="KW-0997">Cell inner membrane</keyword>
<keyword evidence="2 9" id="KW-0813">Transport</keyword>
<dbReference type="RefSeq" id="WP_014201784.1">
    <property type="nucleotide sequence ID" value="NC_016599.1"/>
</dbReference>
<dbReference type="EMBL" id="CP003156">
    <property type="protein sequence ID" value="AEV32428.1"/>
    <property type="molecule type" value="Genomic_DNA"/>
</dbReference>
<dbReference type="GO" id="GO:0043953">
    <property type="term" value="P:protein transport by the Tat complex"/>
    <property type="evidence" value="ECO:0007669"/>
    <property type="project" value="UniProtKB-UniRule"/>
</dbReference>
<dbReference type="InterPro" id="IPR003369">
    <property type="entry name" value="TatA/B/E"/>
</dbReference>
<dbReference type="KEGG" id="oho:Oweho_1432"/>
<dbReference type="OrthoDB" id="1525160at2"/>
<dbReference type="Pfam" id="PF02416">
    <property type="entry name" value="TatA_B_E"/>
    <property type="match status" value="1"/>
</dbReference>
<organism evidence="10 11">
    <name type="scientific">Owenweeksia hongkongensis (strain DSM 17368 / CIP 108786 / JCM 12287 / NRRL B-23963 / UST20020801)</name>
    <dbReference type="NCBI Taxonomy" id="926562"/>
    <lineage>
        <taxon>Bacteria</taxon>
        <taxon>Pseudomonadati</taxon>
        <taxon>Bacteroidota</taxon>
        <taxon>Flavobacteriia</taxon>
        <taxon>Flavobacteriales</taxon>
        <taxon>Owenweeksiaceae</taxon>
        <taxon>Owenweeksia</taxon>
    </lineage>
</organism>
<comment type="subunit">
    <text evidence="9">Forms a complex with TatC.</text>
</comment>
<dbReference type="InterPro" id="IPR006312">
    <property type="entry name" value="TatA/E"/>
</dbReference>
<dbReference type="Gene3D" id="1.20.5.3310">
    <property type="match status" value="1"/>
</dbReference>
<dbReference type="PANTHER" id="PTHR42982:SF1">
    <property type="entry name" value="SEC-INDEPENDENT PROTEIN TRANSLOCASE PROTEIN TATA"/>
    <property type="match status" value="1"/>
</dbReference>
<keyword evidence="6 9" id="KW-1133">Transmembrane helix</keyword>
<protein>
    <recommendedName>
        <fullName evidence="9">Sec-independent protein translocase protein TatA</fullName>
    </recommendedName>
</protein>
<evidence type="ECO:0000256" key="4">
    <source>
        <dbReference type="ARBA" id="ARBA00022692"/>
    </source>
</evidence>
<dbReference type="HAMAP" id="MF_00236">
    <property type="entry name" value="TatA_E"/>
    <property type="match status" value="1"/>
</dbReference>
<evidence type="ECO:0000313" key="11">
    <source>
        <dbReference type="Proteomes" id="UP000005631"/>
    </source>
</evidence>
<sequence>MSGVLLFFNIGGGEIFFILLVVVMLFGADKIPEIARGLGKGIRDVRNAANDIKHEINNSAGAADSDLKKFKDKVEKEKKEIEEITGSVKRTFKG</sequence>
<comment type="function">
    <text evidence="9">Part of the twin-arginine translocation (Tat) system that transports large folded proteins containing a characteristic twin-arginine motif in their signal peptide across membranes. TatA could form the protein-conducting channel of the Tat system.</text>
</comment>